<dbReference type="Proteomes" id="UP000177777">
    <property type="component" value="Unassembled WGS sequence"/>
</dbReference>
<accession>A0A1F6W7D8</accession>
<keyword evidence="1" id="KW-0812">Transmembrane</keyword>
<feature type="transmembrane region" description="Helical" evidence="1">
    <location>
        <begin position="141"/>
        <end position="165"/>
    </location>
</feature>
<feature type="transmembrane region" description="Helical" evidence="1">
    <location>
        <begin position="171"/>
        <end position="192"/>
    </location>
</feature>
<reference evidence="2 3" key="1">
    <citation type="journal article" date="2016" name="Nat. Commun.">
        <title>Thousands of microbial genomes shed light on interconnected biogeochemical processes in an aquifer system.</title>
        <authorList>
            <person name="Anantharaman K."/>
            <person name="Brown C.T."/>
            <person name="Hug L.A."/>
            <person name="Sharon I."/>
            <person name="Castelle C.J."/>
            <person name="Probst A.J."/>
            <person name="Thomas B.C."/>
            <person name="Singh A."/>
            <person name="Wilkins M.J."/>
            <person name="Karaoz U."/>
            <person name="Brodie E.L."/>
            <person name="Williams K.H."/>
            <person name="Hubbard S.S."/>
            <person name="Banfield J.F."/>
        </authorList>
    </citation>
    <scope>NUCLEOTIDE SEQUENCE [LARGE SCALE GENOMIC DNA]</scope>
</reference>
<protein>
    <recommendedName>
        <fullName evidence="4">DedA family protein</fullName>
    </recommendedName>
</protein>
<organism evidence="2 3">
    <name type="scientific">Candidatus Nomurabacteria bacterium RIFCSPHIGHO2_02_FULL_41_18</name>
    <dbReference type="NCBI Taxonomy" id="1801754"/>
    <lineage>
        <taxon>Bacteria</taxon>
        <taxon>Candidatus Nomuraibacteriota</taxon>
    </lineage>
</organism>
<evidence type="ECO:0000313" key="3">
    <source>
        <dbReference type="Proteomes" id="UP000177777"/>
    </source>
</evidence>
<feature type="transmembrane region" description="Helical" evidence="1">
    <location>
        <begin position="105"/>
        <end position="125"/>
    </location>
</feature>
<sequence>MTDFILWLQVFLFNYPVLQYLMIFLGAAFGGEVAMITLSFLAAQGFFPLPSFFLVSFLGTLSSDVLWFVLGRTKTADKIFNHRYAIATILLITEAIRKISRGNHLFALIFAKFLIGTRVVLILYVSKTRIAFKNFIFDDMLAILVWLLVLVPIGFLSGLGFTFISGILQNIYAGIGFVILILFLFVMLQMWLKRYFTREGEEILEKKNVI</sequence>
<dbReference type="STRING" id="1801754.A3D42_02785"/>
<proteinExistence type="predicted"/>
<evidence type="ECO:0000313" key="2">
    <source>
        <dbReference type="EMBL" id="OGI77712.1"/>
    </source>
</evidence>
<evidence type="ECO:0000256" key="1">
    <source>
        <dbReference type="SAM" id="Phobius"/>
    </source>
</evidence>
<keyword evidence="1" id="KW-0472">Membrane</keyword>
<keyword evidence="1" id="KW-1133">Transmembrane helix</keyword>
<gene>
    <name evidence="2" type="ORF">A3D42_02785</name>
</gene>
<dbReference type="EMBL" id="MFUE01000011">
    <property type="protein sequence ID" value="OGI77712.1"/>
    <property type="molecule type" value="Genomic_DNA"/>
</dbReference>
<feature type="transmembrane region" description="Helical" evidence="1">
    <location>
        <begin position="49"/>
        <end position="70"/>
    </location>
</feature>
<name>A0A1F6W7D8_9BACT</name>
<dbReference type="AlphaFoldDB" id="A0A1F6W7D8"/>
<evidence type="ECO:0008006" key="4">
    <source>
        <dbReference type="Google" id="ProtNLM"/>
    </source>
</evidence>
<comment type="caution">
    <text evidence="2">The sequence shown here is derived from an EMBL/GenBank/DDBJ whole genome shotgun (WGS) entry which is preliminary data.</text>
</comment>